<dbReference type="RefSeq" id="WP_150132177.1">
    <property type="nucleotide sequence ID" value="NZ_CP015249.1"/>
</dbReference>
<dbReference type="EMBL" id="CP015249">
    <property type="protein sequence ID" value="ANB19024.1"/>
    <property type="molecule type" value="Genomic_DNA"/>
</dbReference>
<keyword evidence="1" id="KW-1133">Transmembrane helix</keyword>
<keyword evidence="1" id="KW-0472">Membrane</keyword>
<feature type="transmembrane region" description="Helical" evidence="1">
    <location>
        <begin position="18"/>
        <end position="35"/>
    </location>
</feature>
<sequence length="232" mass="24597">MASIPLLRTLVTVKRHPSALLLFVQLLGVVLYPAMEHAAAGRAVFGAFGILVLALALWVINRSPAINWIAWLLAAPAVALSLLAGTGLGPPSLATAAQVLEGALYLYAAGGLTAYMLRDHRVTGDELFAAGATFTLLAWAFAFAYLVCQQWFPGSFIAATAPDAPRSWMELLFLSFSTLSGVGLSDIIPVRAQARALVMLEQFAGVMYIALVVSRLIGLATTRAIARRDADG</sequence>
<dbReference type="KEGG" id="dko:I596_3032"/>
<keyword evidence="1" id="KW-0812">Transmembrane</keyword>
<feature type="transmembrane region" description="Helical" evidence="1">
    <location>
        <begin position="95"/>
        <end position="115"/>
    </location>
</feature>
<protein>
    <submittedName>
        <fullName evidence="3">Ion transport 2 domain-containing protein</fullName>
    </submittedName>
</protein>
<dbReference type="AlphaFoldDB" id="A0A160DX08"/>
<accession>A0A160DX08</accession>
<dbReference type="SUPFAM" id="SSF81324">
    <property type="entry name" value="Voltage-gated potassium channels"/>
    <property type="match status" value="1"/>
</dbReference>
<evidence type="ECO:0000313" key="4">
    <source>
        <dbReference type="Proteomes" id="UP000076830"/>
    </source>
</evidence>
<proteinExistence type="predicted"/>
<keyword evidence="4" id="KW-1185">Reference proteome</keyword>
<feature type="domain" description="Potassium channel" evidence="2">
    <location>
        <begin position="143"/>
        <end position="217"/>
    </location>
</feature>
<dbReference type="PATRIC" id="fig|1300342.3.peg.2958"/>
<evidence type="ECO:0000313" key="3">
    <source>
        <dbReference type="EMBL" id="ANB19024.1"/>
    </source>
</evidence>
<dbReference type="Proteomes" id="UP000076830">
    <property type="component" value="Chromosome"/>
</dbReference>
<dbReference type="InterPro" id="IPR013099">
    <property type="entry name" value="K_chnl_dom"/>
</dbReference>
<gene>
    <name evidence="3" type="ORF">I596_3032</name>
</gene>
<feature type="transmembrane region" description="Helical" evidence="1">
    <location>
        <begin position="41"/>
        <end position="61"/>
    </location>
</feature>
<dbReference type="Gene3D" id="1.10.287.70">
    <property type="match status" value="1"/>
</dbReference>
<feature type="transmembrane region" description="Helical" evidence="1">
    <location>
        <begin position="68"/>
        <end position="89"/>
    </location>
</feature>
<feature type="transmembrane region" description="Helical" evidence="1">
    <location>
        <begin position="127"/>
        <end position="147"/>
    </location>
</feature>
<reference evidence="3 4" key="1">
    <citation type="submission" date="2016-04" db="EMBL/GenBank/DDBJ databases">
        <title>Complete genome sequence of Dokdonella koreensis DS-123T.</title>
        <authorList>
            <person name="Kim J.F."/>
            <person name="Lee H."/>
            <person name="Kwak M.-J."/>
        </authorList>
    </citation>
    <scope>NUCLEOTIDE SEQUENCE [LARGE SCALE GENOMIC DNA]</scope>
    <source>
        <strain evidence="3 4">DS-123</strain>
    </source>
</reference>
<feature type="transmembrane region" description="Helical" evidence="1">
    <location>
        <begin position="206"/>
        <end position="226"/>
    </location>
</feature>
<organism evidence="3 4">
    <name type="scientific">Dokdonella koreensis DS-123</name>
    <dbReference type="NCBI Taxonomy" id="1300342"/>
    <lineage>
        <taxon>Bacteria</taxon>
        <taxon>Pseudomonadati</taxon>
        <taxon>Pseudomonadota</taxon>
        <taxon>Gammaproteobacteria</taxon>
        <taxon>Lysobacterales</taxon>
        <taxon>Rhodanobacteraceae</taxon>
        <taxon>Dokdonella</taxon>
    </lineage>
</organism>
<evidence type="ECO:0000259" key="2">
    <source>
        <dbReference type="Pfam" id="PF07885"/>
    </source>
</evidence>
<dbReference type="STRING" id="1300342.I596_3032"/>
<name>A0A160DX08_9GAMM</name>
<evidence type="ECO:0000256" key="1">
    <source>
        <dbReference type="SAM" id="Phobius"/>
    </source>
</evidence>
<dbReference type="OrthoDB" id="4837979at2"/>
<dbReference type="Pfam" id="PF07885">
    <property type="entry name" value="Ion_trans_2"/>
    <property type="match status" value="1"/>
</dbReference>